<reference evidence="1 2" key="1">
    <citation type="submission" date="2015-12" db="EMBL/GenBank/DDBJ databases">
        <title>Draft genome sequence of Moniliophthora roreri, the causal agent of frosty pod rot of cacao.</title>
        <authorList>
            <person name="Aime M.C."/>
            <person name="Diaz-Valderrama J.R."/>
            <person name="Kijpornyongpan T."/>
            <person name="Phillips-Mora W."/>
        </authorList>
    </citation>
    <scope>NUCLEOTIDE SEQUENCE [LARGE SCALE GENOMIC DNA]</scope>
    <source>
        <strain evidence="1 2">MCA 2952</strain>
    </source>
</reference>
<name>A0A0W0FJK4_MONRR</name>
<gene>
    <name evidence="1" type="ORF">WG66_11059</name>
</gene>
<evidence type="ECO:0000313" key="2">
    <source>
        <dbReference type="Proteomes" id="UP000054988"/>
    </source>
</evidence>
<proteinExistence type="predicted"/>
<evidence type="ECO:0000313" key="1">
    <source>
        <dbReference type="EMBL" id="KTB36370.1"/>
    </source>
</evidence>
<dbReference type="AlphaFoldDB" id="A0A0W0FJK4"/>
<dbReference type="EMBL" id="LATX01001909">
    <property type="protein sequence ID" value="KTB36370.1"/>
    <property type="molecule type" value="Genomic_DNA"/>
</dbReference>
<comment type="caution">
    <text evidence="1">The sequence shown here is derived from an EMBL/GenBank/DDBJ whole genome shotgun (WGS) entry which is preliminary data.</text>
</comment>
<organism evidence="1 2">
    <name type="scientific">Moniliophthora roreri</name>
    <name type="common">Frosty pod rot fungus</name>
    <name type="synonym">Monilia roreri</name>
    <dbReference type="NCBI Taxonomy" id="221103"/>
    <lineage>
        <taxon>Eukaryota</taxon>
        <taxon>Fungi</taxon>
        <taxon>Dikarya</taxon>
        <taxon>Basidiomycota</taxon>
        <taxon>Agaricomycotina</taxon>
        <taxon>Agaricomycetes</taxon>
        <taxon>Agaricomycetidae</taxon>
        <taxon>Agaricales</taxon>
        <taxon>Marasmiineae</taxon>
        <taxon>Marasmiaceae</taxon>
        <taxon>Moniliophthora</taxon>
    </lineage>
</organism>
<sequence length="293" mass="32698">MPSTVTAQPYDASDPDLDFMLKKLGEASRQNNNVHLMDISRLALDLHELRKVPLLVELPRACCDAAYAVISAHQSLLQSSEKPASPSLQEKLEILQSKLYEINDFARTVAARNFLASLFSYKWDAAKVQEYRMEMTRYVCDPDFEPKFAAESPTEPPISINKKLKRVSLQVNTRFNRGDSRQNCQSSPFVSTPKLKIPALLIPKTSNTPIIPTSPGLQSPFGRYSNTSTPTLATPTRLSTFQFYLGTVNSRSEVNVTKGCGNSATNYNYQSFNSTSMQMMSQEGAEDESCQSR</sequence>
<accession>A0A0W0FJK4</accession>
<protein>
    <submittedName>
        <fullName evidence="1">Uncharacterized protein</fullName>
    </submittedName>
</protein>
<dbReference type="Proteomes" id="UP000054988">
    <property type="component" value="Unassembled WGS sequence"/>
</dbReference>